<keyword evidence="2" id="KW-1185">Reference proteome</keyword>
<dbReference type="EMBL" id="CP029287">
    <property type="protein sequence ID" value="AWR98616.1"/>
    <property type="molecule type" value="Genomic_DNA"/>
</dbReference>
<gene>
    <name evidence="1" type="ORF">DFR87_01635</name>
</gene>
<proteinExistence type="predicted"/>
<dbReference type="Proteomes" id="UP000247586">
    <property type="component" value="Chromosome"/>
</dbReference>
<evidence type="ECO:0000313" key="1">
    <source>
        <dbReference type="EMBL" id="AWR98616.1"/>
    </source>
</evidence>
<evidence type="ECO:0000313" key="2">
    <source>
        <dbReference type="Proteomes" id="UP000247586"/>
    </source>
</evidence>
<accession>A0A2U9IRK2</accession>
<protein>
    <submittedName>
        <fullName evidence="1">Uncharacterized protein</fullName>
    </submittedName>
</protein>
<sequence>MDRFNFLRCQAYGFFLDSKSQVNLKEGFTLTLIKIEVIHKAENKFPFKFVETIQFQMTLLYWDSRNDP</sequence>
<dbReference type="AlphaFoldDB" id="A0A2U9IRK2"/>
<reference evidence="1" key="1">
    <citation type="submission" date="2018-05" db="EMBL/GenBank/DDBJ databases">
        <title>Complete Genome Sequences of Extremely Thermoacidophilic, Metal-Mobilizing Type-Strain Members of the Archaeal Family Sulfolobaceae: Acidianus brierleyi DSM-1651T, Acidianus sulfidivorans DSM-18786T, Metallosphaera hakonensis DSM-7519T, and Metallosphaera prunae DSM-10039T.</title>
        <authorList>
            <person name="Counts J.A."/>
            <person name="Kelly R.M."/>
        </authorList>
    </citation>
    <scope>NUCLEOTIDE SEQUENCE [LARGE SCALE GENOMIC DNA]</scope>
    <source>
        <strain evidence="1">HO1-1</strain>
    </source>
</reference>
<organism evidence="1 2">
    <name type="scientific">Metallosphaera hakonensis JCM 8857 = DSM 7519</name>
    <dbReference type="NCBI Taxonomy" id="1293036"/>
    <lineage>
        <taxon>Archaea</taxon>
        <taxon>Thermoproteota</taxon>
        <taxon>Thermoprotei</taxon>
        <taxon>Sulfolobales</taxon>
        <taxon>Sulfolobaceae</taxon>
        <taxon>Metallosphaera</taxon>
    </lineage>
</organism>
<name>A0A2U9IRK2_9CREN</name>